<dbReference type="AlphaFoldDB" id="A0A9P6KN17"/>
<dbReference type="Proteomes" id="UP000756921">
    <property type="component" value="Unassembled WGS sequence"/>
</dbReference>
<sequence>MIQSAYDYSETLGKPKTQFLQDTTIHHILDNSKQRKTFQFDLMELSGRVTKPTAPETELFYQVCYETIYGQMFGDRNGEGKVWLPYGDFTARLSDKETQKAYQGALEQALAIVQKEQAEMGEAREALYRLGMFWYLRGAVSEQ</sequence>
<keyword evidence="2" id="KW-1185">Reference proteome</keyword>
<dbReference type="EMBL" id="WJXW01000011">
    <property type="protein sequence ID" value="KAF9732281.1"/>
    <property type="molecule type" value="Genomic_DNA"/>
</dbReference>
<protein>
    <submittedName>
        <fullName evidence="1">Uncharacterized protein</fullName>
    </submittedName>
</protein>
<evidence type="ECO:0000313" key="2">
    <source>
        <dbReference type="Proteomes" id="UP000756921"/>
    </source>
</evidence>
<proteinExistence type="predicted"/>
<comment type="caution">
    <text evidence="1">The sequence shown here is derived from an EMBL/GenBank/DDBJ whole genome shotgun (WGS) entry which is preliminary data.</text>
</comment>
<reference evidence="1" key="1">
    <citation type="journal article" date="2020" name="Mol. Plant Microbe Interact.">
        <title>Genome Sequence of the Biocontrol Agent Coniothyrium minitans strain Conio (IMI 134523).</title>
        <authorList>
            <person name="Patel D."/>
            <person name="Shittu T.A."/>
            <person name="Baroncelli R."/>
            <person name="Muthumeenakshi S."/>
            <person name="Osborne T.H."/>
            <person name="Janganan T.K."/>
            <person name="Sreenivasaprasad S."/>
        </authorList>
    </citation>
    <scope>NUCLEOTIDE SEQUENCE</scope>
    <source>
        <strain evidence="1">Conio</strain>
    </source>
</reference>
<name>A0A9P6KN17_9PLEO</name>
<accession>A0A9P6KN17</accession>
<evidence type="ECO:0000313" key="1">
    <source>
        <dbReference type="EMBL" id="KAF9732281.1"/>
    </source>
</evidence>
<gene>
    <name evidence="1" type="ORF">PMIN01_10210</name>
</gene>
<dbReference type="OrthoDB" id="3781638at2759"/>
<organism evidence="1 2">
    <name type="scientific">Paraphaeosphaeria minitans</name>
    <dbReference type="NCBI Taxonomy" id="565426"/>
    <lineage>
        <taxon>Eukaryota</taxon>
        <taxon>Fungi</taxon>
        <taxon>Dikarya</taxon>
        <taxon>Ascomycota</taxon>
        <taxon>Pezizomycotina</taxon>
        <taxon>Dothideomycetes</taxon>
        <taxon>Pleosporomycetidae</taxon>
        <taxon>Pleosporales</taxon>
        <taxon>Massarineae</taxon>
        <taxon>Didymosphaeriaceae</taxon>
        <taxon>Paraphaeosphaeria</taxon>
    </lineage>
</organism>